<sequence>MNHTIVEANYCEGREFQNYDGNQVVDVCKNVIKIYNKFINYWINSRLSHAGFKDEIKGQICPKLNSITQQFDSQKLLNDKIYHIKEKDVTVMNILYELYKNIYELEKKGNKYFQDFLKNFKDNYNNGLIKCFNEDNVNFCHELNKYVKFYEKNKKKQLSEKCDNNQCPSLAEIALLSSASNKEDLNIAKIGSSLFRGLHISSLNELSSIKTQDYSNLKILISLQYNLLMEKDEDDKKCVMMKILKEYLQYFEKNKTNPKLQSFVHEFIDKYYKAKESEYQNIFTSCKPSDTSKEHCNIFKECIAKFNDDMSLIKKSSTEYIKNKDEYFKQFDPNESLLQKTLALFQDSEAMSRYSTTITSILISIFLCTFFLFKVFKNYIYIIYLHKSHGLYIFNKNISILVYFNICNFFLLLVYSPWFHLS</sequence>
<dbReference type="EMBL" id="KQ234681">
    <property type="protein sequence ID" value="KMZ76592.1"/>
    <property type="molecule type" value="Genomic_DNA"/>
</dbReference>
<protein>
    <recommendedName>
        <fullName evidence="4">Variable surface protein Vir5</fullName>
    </recommendedName>
</protein>
<organism evidence="2 3">
    <name type="scientific">Plasmodium vivax India VII</name>
    <dbReference type="NCBI Taxonomy" id="1077284"/>
    <lineage>
        <taxon>Eukaryota</taxon>
        <taxon>Sar</taxon>
        <taxon>Alveolata</taxon>
        <taxon>Apicomplexa</taxon>
        <taxon>Aconoidasida</taxon>
        <taxon>Haemosporida</taxon>
        <taxon>Plasmodiidae</taxon>
        <taxon>Plasmodium</taxon>
        <taxon>Plasmodium (Plasmodium)</taxon>
    </lineage>
</organism>
<evidence type="ECO:0000256" key="1">
    <source>
        <dbReference type="SAM" id="Phobius"/>
    </source>
</evidence>
<dbReference type="AlphaFoldDB" id="A0A0J9S367"/>
<accession>A0A0J9S367</accession>
<evidence type="ECO:0000313" key="2">
    <source>
        <dbReference type="EMBL" id="KMZ76592.1"/>
    </source>
</evidence>
<reference evidence="2 3" key="1">
    <citation type="submission" date="2011-08" db="EMBL/GenBank/DDBJ databases">
        <title>The Genome Sequence of Plasmodium vivax India VII.</title>
        <authorList>
            <consortium name="The Broad Institute Genome Sequencing Platform"/>
            <consortium name="The Broad Institute Genome Sequencing Center for Infectious Disease"/>
            <person name="Neafsey D."/>
            <person name="Carlton J."/>
            <person name="Barnwell J."/>
            <person name="Collins W."/>
            <person name="Escalante A."/>
            <person name="Mullikin J."/>
            <person name="Saul A."/>
            <person name="Guigo R."/>
            <person name="Camara F."/>
            <person name="Young S.K."/>
            <person name="Zeng Q."/>
            <person name="Gargeya S."/>
            <person name="Fitzgerald M."/>
            <person name="Haas B."/>
            <person name="Abouelleil A."/>
            <person name="Alvarado L."/>
            <person name="Arachchi H.M."/>
            <person name="Berlin A."/>
            <person name="Brown A."/>
            <person name="Chapman S.B."/>
            <person name="Chen Z."/>
            <person name="Dunbar C."/>
            <person name="Freedman E."/>
            <person name="Gearin G."/>
            <person name="Gellesch M."/>
            <person name="Goldberg J."/>
            <person name="Griggs A."/>
            <person name="Gujja S."/>
            <person name="Heiman D."/>
            <person name="Howarth C."/>
            <person name="Larson L."/>
            <person name="Lui A."/>
            <person name="MacDonald P.J.P."/>
            <person name="Montmayeur A."/>
            <person name="Murphy C."/>
            <person name="Neiman D."/>
            <person name="Pearson M."/>
            <person name="Priest M."/>
            <person name="Roberts A."/>
            <person name="Saif S."/>
            <person name="Shea T."/>
            <person name="Shenoy N."/>
            <person name="Sisk P."/>
            <person name="Stolte C."/>
            <person name="Sykes S."/>
            <person name="Wortman J."/>
            <person name="Nusbaum C."/>
            <person name="Birren B."/>
        </authorList>
    </citation>
    <scope>NUCLEOTIDE SEQUENCE [LARGE SCALE GENOMIC DNA]</scope>
    <source>
        <strain evidence="2 3">India VII</strain>
    </source>
</reference>
<gene>
    <name evidence="2" type="ORF">PVIIG_05975</name>
</gene>
<feature type="transmembrane region" description="Helical" evidence="1">
    <location>
        <begin position="354"/>
        <end position="376"/>
    </location>
</feature>
<keyword evidence="1" id="KW-0472">Membrane</keyword>
<name>A0A0J9S367_PLAVI</name>
<feature type="transmembrane region" description="Helical" evidence="1">
    <location>
        <begin position="397"/>
        <end position="418"/>
    </location>
</feature>
<proteinExistence type="predicted"/>
<dbReference type="Proteomes" id="UP000053562">
    <property type="component" value="Unassembled WGS sequence"/>
</dbReference>
<keyword evidence="1" id="KW-0812">Transmembrane</keyword>
<keyword evidence="1" id="KW-1133">Transmembrane helix</keyword>
<evidence type="ECO:0000313" key="3">
    <source>
        <dbReference type="Proteomes" id="UP000053562"/>
    </source>
</evidence>
<evidence type="ECO:0008006" key="4">
    <source>
        <dbReference type="Google" id="ProtNLM"/>
    </source>
</evidence>